<sequence>MLDSDIVDMLAAINSVPCIATSSSCSGRIAVFSAPSPGDKRQGGIVYKWHRPVDPAELREAILNARNTGHRYVWASAQPPILALHTCSLRLADMIADIAINSGYKYTGYNYTSRSYYMFIIGSERIDIPLVFEGRTIVDLDYNLLANLLNSYLLLGKRKLNRLRRAFSSMLDLLRKGCEEATLV</sequence>
<gene>
    <name evidence="8" type="ORF">PABY_03210</name>
</gene>
<reference evidence="8 9" key="1">
    <citation type="submission" date="2023-09" db="EMBL/GenBank/DDBJ databases">
        <title>Pyrofollis japonicus gen. nov. sp. nov., a novel member of the family Pyrodictiaceae isolated from the Iheya North hydrothermal field.</title>
        <authorList>
            <person name="Miyazaki U."/>
            <person name="Sanari M."/>
            <person name="Tame A."/>
            <person name="Kitajima M."/>
            <person name="Okamoto A."/>
            <person name="Sawayama S."/>
            <person name="Miyazaki J."/>
            <person name="Takai K."/>
            <person name="Nakagawa S."/>
        </authorList>
    </citation>
    <scope>NUCLEOTIDE SEQUENCE [LARGE SCALE GENOMIC DNA]</scope>
    <source>
        <strain evidence="8 9">AV2</strain>
    </source>
</reference>
<keyword evidence="4" id="KW-0949">S-adenosyl-L-methionine</keyword>
<keyword evidence="9" id="KW-1185">Reference proteome</keyword>
<dbReference type="Pfam" id="PF02676">
    <property type="entry name" value="TYW3"/>
    <property type="match status" value="1"/>
</dbReference>
<organism evidence="8 9">
    <name type="scientific">Pyrodictium abyssi</name>
    <dbReference type="NCBI Taxonomy" id="54256"/>
    <lineage>
        <taxon>Archaea</taxon>
        <taxon>Thermoproteota</taxon>
        <taxon>Thermoprotei</taxon>
        <taxon>Desulfurococcales</taxon>
        <taxon>Pyrodictiaceae</taxon>
        <taxon>Pyrodictium</taxon>
    </lineage>
</organism>
<dbReference type="InterPro" id="IPR036602">
    <property type="entry name" value="tRNA_yW-synthesising-like_sf"/>
</dbReference>
<accession>A0ABM8IT72</accession>
<evidence type="ECO:0000256" key="1">
    <source>
        <dbReference type="ARBA" id="ARBA00008569"/>
    </source>
</evidence>
<feature type="domain" description="tRNA wybutosine-synthesizing protein" evidence="7">
    <location>
        <begin position="2"/>
        <end position="168"/>
    </location>
</feature>
<dbReference type="Gene3D" id="3.30.1960.10">
    <property type="entry name" value="tRNA wybutosine-synthesizing-like"/>
    <property type="match status" value="1"/>
</dbReference>
<comment type="similarity">
    <text evidence="1">Belongs to the TYW3 family.</text>
</comment>
<evidence type="ECO:0000313" key="8">
    <source>
        <dbReference type="EMBL" id="BES80754.1"/>
    </source>
</evidence>
<keyword evidence="5" id="KW-0819">tRNA processing</keyword>
<dbReference type="EMBL" id="AP028907">
    <property type="protein sequence ID" value="BES80754.1"/>
    <property type="molecule type" value="Genomic_DNA"/>
</dbReference>
<dbReference type="InterPro" id="IPR003827">
    <property type="entry name" value="tRNA_yW-synthesising"/>
</dbReference>
<name>A0ABM8IT72_9CREN</name>
<evidence type="ECO:0000256" key="5">
    <source>
        <dbReference type="ARBA" id="ARBA00022694"/>
    </source>
</evidence>
<dbReference type="PANTHER" id="PTHR48418">
    <property type="entry name" value="TRNA WYBUTOSINE-SYNTHESIZING PROTEIN 3"/>
    <property type="match status" value="1"/>
</dbReference>
<dbReference type="SUPFAM" id="SSF111278">
    <property type="entry name" value="SSo0622-like"/>
    <property type="match status" value="1"/>
</dbReference>
<protein>
    <recommendedName>
        <fullName evidence="6">tRNA(Phe) 7-((3-amino-3-carboxypropyl)-4-demethylwyosine(37)-N(4))-methyltransferase</fullName>
    </recommendedName>
</protein>
<evidence type="ECO:0000256" key="2">
    <source>
        <dbReference type="ARBA" id="ARBA00022603"/>
    </source>
</evidence>
<dbReference type="Proteomes" id="UP001341135">
    <property type="component" value="Chromosome"/>
</dbReference>
<evidence type="ECO:0000256" key="4">
    <source>
        <dbReference type="ARBA" id="ARBA00022691"/>
    </source>
</evidence>
<keyword evidence="3" id="KW-0808">Transferase</keyword>
<dbReference type="PANTHER" id="PTHR48418:SF1">
    <property type="entry name" value="TRNA WYBUTOSINE-SYNTHESIZING PROTEIN 3"/>
    <property type="match status" value="1"/>
</dbReference>
<evidence type="ECO:0000259" key="7">
    <source>
        <dbReference type="Pfam" id="PF02676"/>
    </source>
</evidence>
<evidence type="ECO:0000256" key="6">
    <source>
        <dbReference type="ARBA" id="ARBA00030554"/>
    </source>
</evidence>
<evidence type="ECO:0000313" key="9">
    <source>
        <dbReference type="Proteomes" id="UP001341135"/>
    </source>
</evidence>
<evidence type="ECO:0000256" key="3">
    <source>
        <dbReference type="ARBA" id="ARBA00022679"/>
    </source>
</evidence>
<proteinExistence type="inferred from homology"/>
<keyword evidence="2" id="KW-0489">Methyltransferase</keyword>